<dbReference type="AlphaFoldDB" id="A0A4R4AJU3"/>
<proteinExistence type="predicted"/>
<dbReference type="InterPro" id="IPR001343">
    <property type="entry name" value="Hemolysn_Ca-bd"/>
</dbReference>
<accession>A0A4R4AJU3</accession>
<dbReference type="GO" id="GO:0005509">
    <property type="term" value="F:calcium ion binding"/>
    <property type="evidence" value="ECO:0007669"/>
    <property type="project" value="InterPro"/>
</dbReference>
<sequence length="777" mass="77892">MALQTFVQEYYLQQNPDVLQAVLQGVFTSAEQHYTLYGEAEGRQPNPYFEPTGYYTQNPDVLAAVQAGAFSSALEHFEMYGATEGRQPGADTFNEATYLADNPDVQAAVDAGTFTSGYQHFVLYGANEGRASGGSESPSTGETFTLTAGVDNLVGTAGDDTFIGDSASISPADTIDGRAGTDRADLFLSDDETLNATGVEQFFIQSTGDDTFNAASVEGAEEFWSNRSSDTLTVSNIQNNATLGLLDTDETFNAEFRAGVIGDDGTLNIATDSSDATVNIDAGTGNTFTTLAVAAVNGSSVIEIDGGVASYTSIETSGEGSVSLSDDTVEFDSVTSVDLQAAGGSYVDLEDNALDVTVTAGAGDDAIEFGAGEFNTDDSVDLGEGDNTLVLGDADLSTNAIVTAVNAASGVSTLASTATTDVVANVGELDDVSTIAAGLGGSVTGSAATGGNAPVVAADAAAAVTINGIASSGDSVNVTNDLTGGQATAGTGGGDDAGNAAAGLELNMGTDGANDSVSISITGNSSTIEGGQGVAAGGGDTAGEAGVGIDAREFETVNISADEDLTVARGAANGGTAATEDTLVGANATVNITGDSDVDLGTVASAAADASNRNLTINAEELTGDLTVTTGDGNDTIVGGDGDDDIAAGAGVNTLTGGAGRDEFNIDATDNSTVADHSTITDFQAGRGGDTIDGGAAAYDDLTASQRTTVSEADTLDDAVVEALGFTDNTNWTAFEYDGKTYALFDGDDNATFDQGTDIIVELSGVAVADVTVDNFV</sequence>
<dbReference type="RefSeq" id="WP_132228121.1">
    <property type="nucleotide sequence ID" value="NZ_NRRH01000030.1"/>
</dbReference>
<dbReference type="Pfam" id="PF00353">
    <property type="entry name" value="HemolysinCabind"/>
    <property type="match status" value="3"/>
</dbReference>
<organism evidence="2 3">
    <name type="scientific">Marichromatium gracile</name>
    <name type="common">Chromatium gracile</name>
    <dbReference type="NCBI Taxonomy" id="1048"/>
    <lineage>
        <taxon>Bacteria</taxon>
        <taxon>Pseudomonadati</taxon>
        <taxon>Pseudomonadota</taxon>
        <taxon>Gammaproteobacteria</taxon>
        <taxon>Chromatiales</taxon>
        <taxon>Chromatiaceae</taxon>
        <taxon>Marichromatium</taxon>
    </lineage>
</organism>
<comment type="caution">
    <text evidence="2">The sequence shown here is derived from an EMBL/GenBank/DDBJ whole genome shotgun (WGS) entry which is preliminary data.</text>
</comment>
<protein>
    <recommendedName>
        <fullName evidence="4">Hemolysin type calcium-binding protein</fullName>
    </recommendedName>
</protein>
<dbReference type="Gene3D" id="2.150.10.10">
    <property type="entry name" value="Serralysin-like metalloprotease, C-terminal"/>
    <property type="match status" value="1"/>
</dbReference>
<evidence type="ECO:0000313" key="3">
    <source>
        <dbReference type="Proteomes" id="UP000295247"/>
    </source>
</evidence>
<evidence type="ECO:0000256" key="1">
    <source>
        <dbReference type="ARBA" id="ARBA00022837"/>
    </source>
</evidence>
<reference evidence="2 3" key="1">
    <citation type="submission" date="2019-03" db="EMBL/GenBank/DDBJ databases">
        <title>Genomic Encyclopedia of Type Strains, Phase IV (KMG-IV): sequencing the most valuable type-strain genomes for metagenomic binning, comparative biology and taxonomic classification.</title>
        <authorList>
            <person name="Goeker M."/>
        </authorList>
    </citation>
    <scope>NUCLEOTIDE SEQUENCE [LARGE SCALE GENOMIC DNA]</scope>
    <source>
        <strain evidence="2 3">DSM 203</strain>
    </source>
</reference>
<evidence type="ECO:0008006" key="4">
    <source>
        <dbReference type="Google" id="ProtNLM"/>
    </source>
</evidence>
<name>A0A4R4AJU3_MARGR</name>
<evidence type="ECO:0000313" key="2">
    <source>
        <dbReference type="EMBL" id="TCW39672.1"/>
    </source>
</evidence>
<keyword evidence="1" id="KW-0106">Calcium</keyword>
<dbReference type="Proteomes" id="UP000295247">
    <property type="component" value="Unassembled WGS sequence"/>
</dbReference>
<dbReference type="InterPro" id="IPR011049">
    <property type="entry name" value="Serralysin-like_metalloprot_C"/>
</dbReference>
<gene>
    <name evidence="2" type="ORF">EDC29_10184</name>
</gene>
<dbReference type="EMBL" id="SMDC01000001">
    <property type="protein sequence ID" value="TCW39672.1"/>
    <property type="molecule type" value="Genomic_DNA"/>
</dbReference>